<organism evidence="2 3">
    <name type="scientific">Ascaris lumbricoides</name>
    <name type="common">Giant roundworm</name>
    <dbReference type="NCBI Taxonomy" id="6252"/>
    <lineage>
        <taxon>Eukaryota</taxon>
        <taxon>Metazoa</taxon>
        <taxon>Ecdysozoa</taxon>
        <taxon>Nematoda</taxon>
        <taxon>Chromadorea</taxon>
        <taxon>Rhabditida</taxon>
        <taxon>Spirurina</taxon>
        <taxon>Ascaridomorpha</taxon>
        <taxon>Ascaridoidea</taxon>
        <taxon>Ascarididae</taxon>
        <taxon>Ascaris</taxon>
    </lineage>
</organism>
<keyword evidence="1" id="KW-0812">Transmembrane</keyword>
<dbReference type="Proteomes" id="UP000036681">
    <property type="component" value="Unplaced"/>
</dbReference>
<evidence type="ECO:0000256" key="1">
    <source>
        <dbReference type="SAM" id="Phobius"/>
    </source>
</evidence>
<name>A0A9J2PFI3_ASCLU</name>
<proteinExistence type="predicted"/>
<reference evidence="3" key="1">
    <citation type="submission" date="2023-03" db="UniProtKB">
        <authorList>
            <consortium name="WormBaseParasite"/>
        </authorList>
    </citation>
    <scope>IDENTIFICATION</scope>
</reference>
<keyword evidence="1" id="KW-1133">Transmembrane helix</keyword>
<feature type="transmembrane region" description="Helical" evidence="1">
    <location>
        <begin position="33"/>
        <end position="50"/>
    </location>
</feature>
<protein>
    <submittedName>
        <fullName evidence="3">Uncharacterized protein</fullName>
    </submittedName>
</protein>
<keyword evidence="2" id="KW-1185">Reference proteome</keyword>
<evidence type="ECO:0000313" key="2">
    <source>
        <dbReference type="Proteomes" id="UP000036681"/>
    </source>
</evidence>
<evidence type="ECO:0000313" key="3">
    <source>
        <dbReference type="WBParaSite" id="ALUE_0000868201-mRNA-1"/>
    </source>
</evidence>
<dbReference type="WBParaSite" id="ALUE_0000868201-mRNA-1">
    <property type="protein sequence ID" value="ALUE_0000868201-mRNA-1"/>
    <property type="gene ID" value="ALUE_0000868201"/>
</dbReference>
<sequence length="110" mass="12348">MANSRNSKAFLLLLKEMNFQSFAKLDFKFPTPVLGFSGVIIVYFPILVYIPEILNDGSFLFLFPNSFSTHATGLFTTLPTAAIEYSKINLGRCQHCNSVFSVIRIQSCDL</sequence>
<dbReference type="AlphaFoldDB" id="A0A9J2PFI3"/>
<accession>A0A9J2PFI3</accession>
<keyword evidence="1" id="KW-0472">Membrane</keyword>